<name>A0AAJ7WQQ5_PETMA</name>
<feature type="compositionally biased region" description="Polar residues" evidence="1">
    <location>
        <begin position="1025"/>
        <end position="1037"/>
    </location>
</feature>
<dbReference type="Pfam" id="PF24917">
    <property type="entry name" value="BLTP3A_B"/>
    <property type="match status" value="1"/>
</dbReference>
<feature type="compositionally biased region" description="Basic and acidic residues" evidence="1">
    <location>
        <begin position="833"/>
        <end position="848"/>
    </location>
</feature>
<feature type="region of interest" description="Disordered" evidence="1">
    <location>
        <begin position="1238"/>
        <end position="1257"/>
    </location>
</feature>
<organism evidence="2 3">
    <name type="scientific">Petromyzon marinus</name>
    <name type="common">Sea lamprey</name>
    <dbReference type="NCBI Taxonomy" id="7757"/>
    <lineage>
        <taxon>Eukaryota</taxon>
        <taxon>Metazoa</taxon>
        <taxon>Chordata</taxon>
        <taxon>Craniata</taxon>
        <taxon>Vertebrata</taxon>
        <taxon>Cyclostomata</taxon>
        <taxon>Hyperoartia</taxon>
        <taxon>Petromyzontiformes</taxon>
        <taxon>Petromyzontidae</taxon>
        <taxon>Petromyzon</taxon>
    </lineage>
</organism>
<dbReference type="Proteomes" id="UP001318040">
    <property type="component" value="Chromosome 7"/>
</dbReference>
<reference evidence="3" key="1">
    <citation type="submission" date="2025-08" db="UniProtKB">
        <authorList>
            <consortium name="RefSeq"/>
        </authorList>
    </citation>
    <scope>IDENTIFICATION</scope>
    <source>
        <tissue evidence="3">Sperm</tissue>
    </source>
</reference>
<feature type="compositionally biased region" description="Basic and acidic residues" evidence="1">
    <location>
        <begin position="1411"/>
        <end position="1429"/>
    </location>
</feature>
<gene>
    <name evidence="3" type="primary">LOC116940069</name>
</gene>
<evidence type="ECO:0000313" key="3">
    <source>
        <dbReference type="RefSeq" id="XP_032805253.1"/>
    </source>
</evidence>
<proteinExistence type="predicted"/>
<dbReference type="InterPro" id="IPR026728">
    <property type="entry name" value="BLTP3A/B"/>
</dbReference>
<feature type="compositionally biased region" description="Low complexity" evidence="1">
    <location>
        <begin position="1238"/>
        <end position="1247"/>
    </location>
</feature>
<evidence type="ECO:0000313" key="2">
    <source>
        <dbReference type="Proteomes" id="UP001318040"/>
    </source>
</evidence>
<feature type="region of interest" description="Disordered" evidence="1">
    <location>
        <begin position="1400"/>
        <end position="1462"/>
    </location>
</feature>
<feature type="region of interest" description="Disordered" evidence="1">
    <location>
        <begin position="1088"/>
        <end position="1130"/>
    </location>
</feature>
<feature type="region of interest" description="Disordered" evidence="1">
    <location>
        <begin position="351"/>
        <end position="381"/>
    </location>
</feature>
<dbReference type="KEGG" id="pmrn:116940069"/>
<dbReference type="RefSeq" id="XP_032805253.1">
    <property type="nucleotide sequence ID" value="XM_032949362.1"/>
</dbReference>
<feature type="region of interest" description="Disordered" evidence="1">
    <location>
        <begin position="1142"/>
        <end position="1183"/>
    </location>
</feature>
<feature type="compositionally biased region" description="Polar residues" evidence="1">
    <location>
        <begin position="953"/>
        <end position="968"/>
    </location>
</feature>
<dbReference type="PANTHER" id="PTHR22774">
    <property type="entry name" value="CHOREIN N-TERMINAL DOMAIN-CONTAINING PROTEIN"/>
    <property type="match status" value="1"/>
</dbReference>
<feature type="region of interest" description="Disordered" evidence="1">
    <location>
        <begin position="947"/>
        <end position="1037"/>
    </location>
</feature>
<feature type="region of interest" description="Disordered" evidence="1">
    <location>
        <begin position="819"/>
        <end position="868"/>
    </location>
</feature>
<feature type="compositionally biased region" description="Polar residues" evidence="1">
    <location>
        <begin position="351"/>
        <end position="377"/>
    </location>
</feature>
<keyword evidence="2" id="KW-1185">Reference proteome</keyword>
<dbReference type="PANTHER" id="PTHR22774:SF11">
    <property type="entry name" value="CHOREIN N-TERMINAL DOMAIN-CONTAINING PROTEIN"/>
    <property type="match status" value="1"/>
</dbReference>
<feature type="compositionally biased region" description="Low complexity" evidence="1">
    <location>
        <begin position="849"/>
        <end position="867"/>
    </location>
</feature>
<dbReference type="GeneID" id="116940069"/>
<sequence length="1499" mass="163377">MPRKWWRGIVGVARVCWGRAASATRDDRGWRCSSLCAAAAAHGFGGGEASCCCWSREPHGHGPERRRVARLAVRPTPPRTMAALIKKQILKHLSRFAKNLSPDKINVSTLKGEGHLSNLELDESVIQDVLDLPTWLAITRVFCNRAAVRIQWTKLKTHPISLFLDKVEVEMMTCEEPRRPNGPSPIATISGQSEYGFAEKVVEGMSLSVSSIVVHVRAQAFNASFQLSQLRVYSVNPNWEGSDLRFTRILDPNRGQVLTFKEAEWQTLRIEVDAIHSEEQEAAATPLRLITNQARLRIVLKRTLTDCNVISSKLTLLLDDLLWVLTDSQLKAVVKYAQSLAESIEKSTQQQKSLASHRVQTPANLSPGSQSNTQVSEQPDPKGYKEAISCFFERHDVKEPSYHSVIKRLDLHLCDDNCTVNQEPTKRRVPGGAMQLTIHRLTLDYYPYHRAGQPCEHWQHYNESTEARMKWASGLLEEFRSQVAQLKVAAGDMGTVPPKLCTTRSLSDFSISNDHKVEGVSRGMGASASAAQPSNTKLLSSCLVLRVEDIDVYQVSTADMRQGTPQKLLSCNKKALFLPPEMSAIHMEFTDYYFPEERQFPIPSSNLYVQLNALQFTMDARSILWMNRFMLDVNQSLEHFKALQGAEQVHPPEHIDIRVDGLMLKVVLPAEKVVEQPGRPHAISLQISDMVTTNVRHGLNCQRSDLKHILTRFQESNFYHGDFTSFPKSAESMHSVSPMFWRHAEGMDTKLYRIERDDVAADLTRDALKTHASGDVWAMHLSQFWVDYEGRGRPLGCVDSFPVTLWLCRPLLNSCDAPQSTGVSAGGQVTAAARERGATERPRRRPGEDGSSPESGGSSPSTEEGAGTFPQADLHVLMYSPAHVSAQISHLQYVFLLRLQQALLCLQEQVREDHLSMTGVPPQHGSMSLAVLVPSAEVALLLLPAPEPAPSSKGHTSESTSLSGSDISPGNGGFRSRGKSDAGSGASGERAGDRTFCDAPDLLCSPTPEEVDGGMSSETDPLHAHNSTSVHLARNSPSCSQSVEELATSQRLQTDIVNALTITKDKTKDAFIITKVALNSTMQKIGLSTSRESTGRQHMEPSMSMSKLSGECGEGMEEDSISVDSDGSDNFIVLHMDTPARDKTLGGLTDGGGHPQSPAESADGALERPSPEPSSSTSWNEGDPIRDLASVMLLHVQALECSVDALEGRSTVALQLRGVRCEQLGNVSAKQYLSARSASSGARSASGGTRGPGEPPQITLRLESRLADDSEALLLSAMSPATGPRNLPVPVRDLLQCHVRAVSASLSTSYLSNLGYFMEDELIPTEVLPLVLSICDCSITIRDDSPSMNVASPGPLPVKVAVSHVSIQRGPDGVFCISGGPGGGPSSSHACLLCTASEQSLGGHDGTQDAAARRLKEGRGNGKTDRDGEMESGQGRPDETREAVGSRAHSAGDEDDEAEDLKRRLAATNLALAEAKAEVESLRHELCRLRRESLGKPSS</sequence>
<accession>A0AAJ7WQQ5</accession>
<protein>
    <submittedName>
        <fullName evidence="3">UHRF1-binding protein 1-like isoform X1</fullName>
    </submittedName>
</protein>
<evidence type="ECO:0000256" key="1">
    <source>
        <dbReference type="SAM" id="MobiDB-lite"/>
    </source>
</evidence>